<dbReference type="PANTHER" id="PTHR46566">
    <property type="entry name" value="1-PHOSPHOFRUCTOKINASE-RELATED"/>
    <property type="match status" value="1"/>
</dbReference>
<keyword evidence="9" id="KW-1185">Reference proteome</keyword>
<dbReference type="Pfam" id="PF00294">
    <property type="entry name" value="PfkB"/>
    <property type="match status" value="1"/>
</dbReference>
<evidence type="ECO:0000313" key="8">
    <source>
        <dbReference type="EMBL" id="PVY37286.1"/>
    </source>
</evidence>
<dbReference type="Proteomes" id="UP000245959">
    <property type="component" value="Unassembled WGS sequence"/>
</dbReference>
<dbReference type="SUPFAM" id="SSF53613">
    <property type="entry name" value="Ribokinase-like"/>
    <property type="match status" value="1"/>
</dbReference>
<sequence>MRHIAVLGPNPAWQKTLFFDRFQYDGINRAREMQCFPAGKGINFCRAAKCHGKVPCKLIQFGGGDTGGYICRELGKEEMDVWTVRTVAPTRTCSTCLCLATQTMTEIIEPSYAATTAEVASMLEYFHEALEGAEGAAFCGTLPTGTDPYLYGRAARLAAEFRKPLLLDSYQNLQPVFDSGAELWLKINADELRAMTGEADIRAALRKVFTFNGIRFVAITDGPSDAWCGDGTRTAVYHLPELEKVVNPIGCGDTASAVWMSEILSGTDPFEAFRIALGAASANCLSAFPGSYDPAEAARIAAVITLA</sequence>
<dbReference type="RefSeq" id="WP_165833134.1">
    <property type="nucleotide sequence ID" value="NZ_CABMMC010000024.1"/>
</dbReference>
<evidence type="ECO:0000313" key="9">
    <source>
        <dbReference type="Proteomes" id="UP000245959"/>
    </source>
</evidence>
<keyword evidence="4 8" id="KW-0418">Kinase</keyword>
<proteinExistence type="inferred from homology"/>
<evidence type="ECO:0000259" key="7">
    <source>
        <dbReference type="Pfam" id="PF00294"/>
    </source>
</evidence>
<name>A0A2U1ALJ2_9BACT</name>
<dbReference type="InterPro" id="IPR011611">
    <property type="entry name" value="PfkB_dom"/>
</dbReference>
<accession>A0A2U1ALJ2</accession>
<evidence type="ECO:0000256" key="3">
    <source>
        <dbReference type="ARBA" id="ARBA00022741"/>
    </source>
</evidence>
<feature type="domain" description="Carbohydrate kinase PfkB" evidence="7">
    <location>
        <begin position="20"/>
        <end position="286"/>
    </location>
</feature>
<dbReference type="InterPro" id="IPR017583">
    <property type="entry name" value="Tagatose/fructose_Pkinase"/>
</dbReference>
<dbReference type="GO" id="GO:0005975">
    <property type="term" value="P:carbohydrate metabolic process"/>
    <property type="evidence" value="ECO:0007669"/>
    <property type="project" value="InterPro"/>
</dbReference>
<dbReference type="GO" id="GO:0016773">
    <property type="term" value="F:phosphotransferase activity, alcohol group as acceptor"/>
    <property type="evidence" value="ECO:0007669"/>
    <property type="project" value="InterPro"/>
</dbReference>
<dbReference type="InterPro" id="IPR029056">
    <property type="entry name" value="Ribokinase-like"/>
</dbReference>
<reference evidence="8 9" key="1">
    <citation type="submission" date="2018-04" db="EMBL/GenBank/DDBJ databases">
        <title>Genomic Encyclopedia of Type Strains, Phase IV (KMG-IV): sequencing the most valuable type-strain genomes for metagenomic binning, comparative biology and taxonomic classification.</title>
        <authorList>
            <person name="Goeker M."/>
        </authorList>
    </citation>
    <scope>NUCLEOTIDE SEQUENCE [LARGE SCALE GENOMIC DNA]</scope>
    <source>
        <strain evidence="8 9">DSM 14823</strain>
    </source>
</reference>
<evidence type="ECO:0000256" key="1">
    <source>
        <dbReference type="ARBA" id="ARBA00010688"/>
    </source>
</evidence>
<dbReference type="GO" id="GO:0016301">
    <property type="term" value="F:kinase activity"/>
    <property type="evidence" value="ECO:0007669"/>
    <property type="project" value="UniProtKB-KW"/>
</dbReference>
<dbReference type="PIRSF" id="PIRSF000535">
    <property type="entry name" value="1PFK/6PFK/LacC"/>
    <property type="match status" value="1"/>
</dbReference>
<dbReference type="PANTHER" id="PTHR46566:SF2">
    <property type="entry name" value="ATP-DEPENDENT 6-PHOSPHOFRUCTOKINASE ISOZYME 2"/>
    <property type="match status" value="1"/>
</dbReference>
<keyword evidence="3" id="KW-0547">Nucleotide-binding</keyword>
<evidence type="ECO:0000256" key="6">
    <source>
        <dbReference type="PIRNR" id="PIRNR000535"/>
    </source>
</evidence>
<keyword evidence="2 6" id="KW-0808">Transferase</keyword>
<comment type="similarity">
    <text evidence="1">Belongs to the carbohydrate kinase PfkB family.</text>
</comment>
<evidence type="ECO:0000256" key="4">
    <source>
        <dbReference type="ARBA" id="ARBA00022777"/>
    </source>
</evidence>
<dbReference type="GO" id="GO:0005524">
    <property type="term" value="F:ATP binding"/>
    <property type="evidence" value="ECO:0007669"/>
    <property type="project" value="UniProtKB-KW"/>
</dbReference>
<organism evidence="8 9">
    <name type="scientific">Victivallis vadensis</name>
    <dbReference type="NCBI Taxonomy" id="172901"/>
    <lineage>
        <taxon>Bacteria</taxon>
        <taxon>Pseudomonadati</taxon>
        <taxon>Lentisphaerota</taxon>
        <taxon>Lentisphaeria</taxon>
        <taxon>Victivallales</taxon>
        <taxon>Victivallaceae</taxon>
        <taxon>Victivallis</taxon>
    </lineage>
</organism>
<dbReference type="GeneID" id="78296616"/>
<keyword evidence="5" id="KW-0067">ATP-binding</keyword>
<dbReference type="AlphaFoldDB" id="A0A2U1ALJ2"/>
<evidence type="ECO:0000256" key="5">
    <source>
        <dbReference type="ARBA" id="ARBA00022840"/>
    </source>
</evidence>
<evidence type="ECO:0000256" key="2">
    <source>
        <dbReference type="ARBA" id="ARBA00022679"/>
    </source>
</evidence>
<dbReference type="Gene3D" id="3.40.1190.20">
    <property type="match status" value="1"/>
</dbReference>
<gene>
    <name evidence="8" type="ORF">C8D82_13125</name>
</gene>
<protein>
    <submittedName>
        <fullName evidence="8">Fructose-1-phosphate kinase PfkB-like protein</fullName>
    </submittedName>
</protein>
<dbReference type="EMBL" id="QEKH01000031">
    <property type="protein sequence ID" value="PVY37286.1"/>
    <property type="molecule type" value="Genomic_DNA"/>
</dbReference>
<comment type="caution">
    <text evidence="8">The sequence shown here is derived from an EMBL/GenBank/DDBJ whole genome shotgun (WGS) entry which is preliminary data.</text>
</comment>